<accession>A0A0A9C751</accession>
<evidence type="ECO:0000313" key="1">
    <source>
        <dbReference type="EMBL" id="JAD70293.1"/>
    </source>
</evidence>
<dbReference type="AlphaFoldDB" id="A0A0A9C751"/>
<reference evidence="1" key="2">
    <citation type="journal article" date="2015" name="Data Brief">
        <title>Shoot transcriptome of the giant reed, Arundo donax.</title>
        <authorList>
            <person name="Barrero R.A."/>
            <person name="Guerrero F.D."/>
            <person name="Moolhuijzen P."/>
            <person name="Goolsby J.A."/>
            <person name="Tidwell J."/>
            <person name="Bellgard S.E."/>
            <person name="Bellgard M.I."/>
        </authorList>
    </citation>
    <scope>NUCLEOTIDE SEQUENCE</scope>
    <source>
        <tissue evidence="1">Shoot tissue taken approximately 20 cm above the soil surface</tissue>
    </source>
</reference>
<proteinExistence type="predicted"/>
<dbReference type="EMBL" id="GBRH01227602">
    <property type="protein sequence ID" value="JAD70293.1"/>
    <property type="molecule type" value="Transcribed_RNA"/>
</dbReference>
<protein>
    <submittedName>
        <fullName evidence="1">Uncharacterized protein</fullName>
    </submittedName>
</protein>
<name>A0A0A9C751_ARUDO</name>
<organism evidence="1">
    <name type="scientific">Arundo donax</name>
    <name type="common">Giant reed</name>
    <name type="synonym">Donax arundinaceus</name>
    <dbReference type="NCBI Taxonomy" id="35708"/>
    <lineage>
        <taxon>Eukaryota</taxon>
        <taxon>Viridiplantae</taxon>
        <taxon>Streptophyta</taxon>
        <taxon>Embryophyta</taxon>
        <taxon>Tracheophyta</taxon>
        <taxon>Spermatophyta</taxon>
        <taxon>Magnoliopsida</taxon>
        <taxon>Liliopsida</taxon>
        <taxon>Poales</taxon>
        <taxon>Poaceae</taxon>
        <taxon>PACMAD clade</taxon>
        <taxon>Arundinoideae</taxon>
        <taxon>Arundineae</taxon>
        <taxon>Arundo</taxon>
    </lineage>
</organism>
<reference evidence="1" key="1">
    <citation type="submission" date="2014-09" db="EMBL/GenBank/DDBJ databases">
        <authorList>
            <person name="Magalhaes I.L.F."/>
            <person name="Oliveira U."/>
            <person name="Santos F.R."/>
            <person name="Vidigal T.H.D.A."/>
            <person name="Brescovit A.D."/>
            <person name="Santos A.J."/>
        </authorList>
    </citation>
    <scope>NUCLEOTIDE SEQUENCE</scope>
    <source>
        <tissue evidence="1">Shoot tissue taken approximately 20 cm above the soil surface</tissue>
    </source>
</reference>
<sequence length="24" mass="2962">MKLFCPLRLRLSGRRRRGRCSSRR</sequence>